<dbReference type="Gene3D" id="2.60.420.10">
    <property type="entry name" value="Maltose phosphorylase, domain 3"/>
    <property type="match status" value="1"/>
</dbReference>
<dbReference type="SUPFAM" id="SSF74650">
    <property type="entry name" value="Galactose mutarotase-like"/>
    <property type="match status" value="1"/>
</dbReference>
<proteinExistence type="predicted"/>
<dbReference type="Proteomes" id="UP000777303">
    <property type="component" value="Unassembled WGS sequence"/>
</dbReference>
<dbReference type="InterPro" id="IPR005196">
    <property type="entry name" value="Glyco_hydro_65_N"/>
</dbReference>
<dbReference type="InterPro" id="IPR037018">
    <property type="entry name" value="GH65_N"/>
</dbReference>
<organism evidence="2 3">
    <name type="scientific">Candidatus Paralactobacillus gallistercoris</name>
    <dbReference type="NCBI Taxonomy" id="2838724"/>
    <lineage>
        <taxon>Bacteria</taxon>
        <taxon>Bacillati</taxon>
        <taxon>Bacillota</taxon>
        <taxon>Bacilli</taxon>
        <taxon>Lactobacillales</taxon>
        <taxon>Lactobacillaceae</taxon>
        <taxon>Lactobacillus</taxon>
    </lineage>
</organism>
<dbReference type="EMBL" id="JAHLFS010000024">
    <property type="protein sequence ID" value="MBU3851425.1"/>
    <property type="molecule type" value="Genomic_DNA"/>
</dbReference>
<dbReference type="Gene3D" id="2.70.98.40">
    <property type="entry name" value="Glycoside hydrolase, family 65, N-terminal domain"/>
    <property type="match status" value="1"/>
</dbReference>
<dbReference type="InterPro" id="IPR000488">
    <property type="entry name" value="Death_dom"/>
</dbReference>
<evidence type="ECO:0000313" key="3">
    <source>
        <dbReference type="Proteomes" id="UP000777303"/>
    </source>
</evidence>
<feature type="domain" description="Death" evidence="1">
    <location>
        <begin position="483"/>
        <end position="544"/>
    </location>
</feature>
<gene>
    <name evidence="2" type="ORF">H9901_01830</name>
</gene>
<reference evidence="2" key="1">
    <citation type="journal article" date="2021" name="PeerJ">
        <title>Extensive microbial diversity within the chicken gut microbiome revealed by metagenomics and culture.</title>
        <authorList>
            <person name="Gilroy R."/>
            <person name="Ravi A."/>
            <person name="Getino M."/>
            <person name="Pursley I."/>
            <person name="Horton D.L."/>
            <person name="Alikhan N.F."/>
            <person name="Baker D."/>
            <person name="Gharbi K."/>
            <person name="Hall N."/>
            <person name="Watson M."/>
            <person name="Adriaenssens E.M."/>
            <person name="Foster-Nyarko E."/>
            <person name="Jarju S."/>
            <person name="Secka A."/>
            <person name="Antonio M."/>
            <person name="Oren A."/>
            <person name="Chaudhuri R.R."/>
            <person name="La Ragione R."/>
            <person name="Hildebrand F."/>
            <person name="Pallen M.J."/>
        </authorList>
    </citation>
    <scope>NUCLEOTIDE SEQUENCE</scope>
    <source>
        <strain evidence="2">F6-6636</strain>
    </source>
</reference>
<dbReference type="PROSITE" id="PS50017">
    <property type="entry name" value="DEATH_DOMAIN"/>
    <property type="match status" value="1"/>
</dbReference>
<dbReference type="SUPFAM" id="SSF48208">
    <property type="entry name" value="Six-hairpin glycosidases"/>
    <property type="match status" value="1"/>
</dbReference>
<comment type="caution">
    <text evidence="2">The sequence shown here is derived from an EMBL/GenBank/DDBJ whole genome shotgun (WGS) entry which is preliminary data.</text>
</comment>
<dbReference type="GO" id="GO:0005975">
    <property type="term" value="P:carbohydrate metabolic process"/>
    <property type="evidence" value="ECO:0007669"/>
    <property type="project" value="InterPro"/>
</dbReference>
<evidence type="ECO:0000259" key="1">
    <source>
        <dbReference type="PROSITE" id="PS50017"/>
    </source>
</evidence>
<dbReference type="InterPro" id="IPR008928">
    <property type="entry name" value="6-hairpin_glycosidase_sf"/>
</dbReference>
<dbReference type="GO" id="GO:0016757">
    <property type="term" value="F:glycosyltransferase activity"/>
    <property type="evidence" value="ECO:0007669"/>
    <property type="project" value="UniProtKB-ARBA"/>
</dbReference>
<name>A0A948TIJ6_9LACO</name>
<dbReference type="GO" id="GO:0007165">
    <property type="term" value="P:signal transduction"/>
    <property type="evidence" value="ECO:0007669"/>
    <property type="project" value="InterPro"/>
</dbReference>
<dbReference type="InterPro" id="IPR011013">
    <property type="entry name" value="Gal_mutarotase_sf_dom"/>
</dbReference>
<dbReference type="Pfam" id="PF03636">
    <property type="entry name" value="Glyco_hydro_65N"/>
    <property type="match status" value="1"/>
</dbReference>
<evidence type="ECO:0000313" key="2">
    <source>
        <dbReference type="EMBL" id="MBU3851425.1"/>
    </source>
</evidence>
<dbReference type="GO" id="GO:0030246">
    <property type="term" value="F:carbohydrate binding"/>
    <property type="evidence" value="ECO:0007669"/>
    <property type="project" value="InterPro"/>
</dbReference>
<reference evidence="2" key="2">
    <citation type="submission" date="2021-04" db="EMBL/GenBank/DDBJ databases">
        <authorList>
            <person name="Gilroy R."/>
        </authorList>
    </citation>
    <scope>NUCLEOTIDE SEQUENCE</scope>
    <source>
        <strain evidence="2">F6-6636</strain>
    </source>
</reference>
<sequence>MKTVTITTMPIQFVLTANNAGTIMVPIAADDNVDAVINNLVNTLRSLHTDVIILENPSRSRFSETVVKIHDQNVDLGIILTKKLHVPVINAKITVDHSLTDACYLQSQYDSWHVTHYYDKITALPAAPLDNGFIKADTNAMYLADDFDSWLKIANGQRTTFEVTDFVDPTICDYYDDLDMQTGQLTFNCVVADSNQRHLQISVTKIIDDQHWHRYALRYVVMPLDFDGEINLVTQLNSDALAGQVSAVDGNAYYDGAMVSIATNINSDDIDVANNISNTIDNNVVSQRLTFTAKKMQTYTFDKMIIVATGDTAHQFVATELTKASFDGTATMTAKYWHDVWNNVNLAINGDLTSQKNIHMAIFNLQSLVLDTINPQRESHLSIAQALTVIPFYIQYAPQRARRLLQCQRIEQLTITDALAIAYDIAYYWWVSYDQDFLINDGLPKLLQIAKKCLTATIDNDNVFLYKYIVNIISQFYDRYENEYRQVAQQIGFSDDDLQQLQQKPINANATLLSTLAPADALLLLWALPYRTEIKTNLVDAINNYWQAIKEPDSLVQVLYASLTDDTTTAWQLWQAASQKPRDMATAAVLVLSLRQVYAGISAKQNQLNVDPQLPDRWQAISGVMTQFGKHYQFKITHYQVELAVDYDANVQVCGQNYPVTPHAPLTLDYAKDPHAKYNK</sequence>
<accession>A0A948TIJ6</accession>
<dbReference type="AlphaFoldDB" id="A0A948TIJ6"/>
<protein>
    <recommendedName>
        <fullName evidence="1">Death domain-containing protein</fullName>
    </recommendedName>
</protein>